<keyword evidence="3" id="KW-1185">Reference proteome</keyword>
<evidence type="ECO:0000313" key="2">
    <source>
        <dbReference type="EMBL" id="GFS74853.1"/>
    </source>
</evidence>
<sequence>MILACRRKIKGLVALNSCPPRLVAGRHMHVTMARLFGTPLIWAVSILAKCSALTFDMFLVVMADAISRQSKKTQVPLRIQRIAGKPRRLARIRLVGSVYSA</sequence>
<dbReference type="Proteomes" id="UP000887013">
    <property type="component" value="Unassembled WGS sequence"/>
</dbReference>
<keyword evidence="1" id="KW-0812">Transmembrane</keyword>
<gene>
    <name evidence="2" type="ORF">NPIL_48541</name>
</gene>
<evidence type="ECO:0000256" key="1">
    <source>
        <dbReference type="SAM" id="Phobius"/>
    </source>
</evidence>
<organism evidence="2 3">
    <name type="scientific">Nephila pilipes</name>
    <name type="common">Giant wood spider</name>
    <name type="synonym">Nephila maculata</name>
    <dbReference type="NCBI Taxonomy" id="299642"/>
    <lineage>
        <taxon>Eukaryota</taxon>
        <taxon>Metazoa</taxon>
        <taxon>Ecdysozoa</taxon>
        <taxon>Arthropoda</taxon>
        <taxon>Chelicerata</taxon>
        <taxon>Arachnida</taxon>
        <taxon>Araneae</taxon>
        <taxon>Araneomorphae</taxon>
        <taxon>Entelegynae</taxon>
        <taxon>Araneoidea</taxon>
        <taxon>Nephilidae</taxon>
        <taxon>Nephila</taxon>
    </lineage>
</organism>
<keyword evidence="1" id="KW-0472">Membrane</keyword>
<keyword evidence="1" id="KW-1133">Transmembrane helix</keyword>
<dbReference type="EMBL" id="BMAW01050354">
    <property type="protein sequence ID" value="GFS74853.1"/>
    <property type="molecule type" value="Genomic_DNA"/>
</dbReference>
<proteinExistence type="predicted"/>
<name>A0A8X6MRX6_NEPPI</name>
<dbReference type="AlphaFoldDB" id="A0A8X6MRX6"/>
<reference evidence="2" key="1">
    <citation type="submission" date="2020-08" db="EMBL/GenBank/DDBJ databases">
        <title>Multicomponent nature underlies the extraordinary mechanical properties of spider dragline silk.</title>
        <authorList>
            <person name="Kono N."/>
            <person name="Nakamura H."/>
            <person name="Mori M."/>
            <person name="Yoshida Y."/>
            <person name="Ohtoshi R."/>
            <person name="Malay A.D."/>
            <person name="Moran D.A.P."/>
            <person name="Tomita M."/>
            <person name="Numata K."/>
            <person name="Arakawa K."/>
        </authorList>
    </citation>
    <scope>NUCLEOTIDE SEQUENCE</scope>
</reference>
<evidence type="ECO:0000313" key="3">
    <source>
        <dbReference type="Proteomes" id="UP000887013"/>
    </source>
</evidence>
<feature type="transmembrane region" description="Helical" evidence="1">
    <location>
        <begin position="40"/>
        <end position="62"/>
    </location>
</feature>
<protein>
    <submittedName>
        <fullName evidence="2">Uncharacterized protein</fullName>
    </submittedName>
</protein>
<accession>A0A8X6MRX6</accession>
<comment type="caution">
    <text evidence="2">The sequence shown here is derived from an EMBL/GenBank/DDBJ whole genome shotgun (WGS) entry which is preliminary data.</text>
</comment>